<evidence type="ECO:0000256" key="5">
    <source>
        <dbReference type="SAM" id="MobiDB-lite"/>
    </source>
</evidence>
<protein>
    <recommendedName>
        <fullName evidence="4">Protein MAK16 homolog</fullName>
    </recommendedName>
</protein>
<dbReference type="Pfam" id="PF01778">
    <property type="entry name" value="Ribosomal_L28e"/>
    <property type="match status" value="1"/>
</dbReference>
<organism evidence="7">
    <name type="scientific">Arcella intermedia</name>
    <dbReference type="NCBI Taxonomy" id="1963864"/>
    <lineage>
        <taxon>Eukaryota</taxon>
        <taxon>Amoebozoa</taxon>
        <taxon>Tubulinea</taxon>
        <taxon>Elardia</taxon>
        <taxon>Arcellinida</taxon>
        <taxon>Sphaerothecina</taxon>
        <taxon>Arcellidae</taxon>
        <taxon>Arcella</taxon>
    </lineage>
</organism>
<dbReference type="AlphaFoldDB" id="A0A6B2LDE5"/>
<name>A0A6B2LDE5_9EUKA</name>
<dbReference type="InterPro" id="IPR029004">
    <property type="entry name" value="Ribosomal_eL28/Mak16"/>
</dbReference>
<dbReference type="InterPro" id="IPR006958">
    <property type="entry name" value="Mak16"/>
</dbReference>
<proteinExistence type="inferred from homology"/>
<dbReference type="GO" id="GO:0005730">
    <property type="term" value="C:nucleolus"/>
    <property type="evidence" value="ECO:0007669"/>
    <property type="project" value="UniProtKB-UniRule"/>
</dbReference>
<feature type="compositionally biased region" description="Basic and acidic residues" evidence="5">
    <location>
        <begin position="245"/>
        <end position="262"/>
    </location>
</feature>
<feature type="compositionally biased region" description="Acidic residues" evidence="5">
    <location>
        <begin position="219"/>
        <end position="229"/>
    </location>
</feature>
<dbReference type="GO" id="GO:0030687">
    <property type="term" value="C:preribosome, large subunit precursor"/>
    <property type="evidence" value="ECO:0007669"/>
    <property type="project" value="TreeGrafter"/>
</dbReference>
<dbReference type="GO" id="GO:0000470">
    <property type="term" value="P:maturation of LSU-rRNA"/>
    <property type="evidence" value="ECO:0007669"/>
    <property type="project" value="TreeGrafter"/>
</dbReference>
<evidence type="ECO:0000256" key="4">
    <source>
        <dbReference type="PIRNR" id="PIRNR003352"/>
    </source>
</evidence>
<evidence type="ECO:0000259" key="6">
    <source>
        <dbReference type="Pfam" id="PF01778"/>
    </source>
</evidence>
<evidence type="ECO:0000256" key="3">
    <source>
        <dbReference type="ARBA" id="ARBA00023242"/>
    </source>
</evidence>
<dbReference type="PANTHER" id="PTHR23405:SF4">
    <property type="entry name" value="PROTEIN MAK16 HOMOLOG"/>
    <property type="match status" value="1"/>
</dbReference>
<feature type="region of interest" description="Disordered" evidence="5">
    <location>
        <begin position="219"/>
        <end position="276"/>
    </location>
</feature>
<dbReference type="Gene3D" id="3.30.390.110">
    <property type="match status" value="1"/>
</dbReference>
<evidence type="ECO:0000256" key="2">
    <source>
        <dbReference type="ARBA" id="ARBA00005514"/>
    </source>
</evidence>
<comment type="similarity">
    <text evidence="2 4">Belongs to the MAK16 family.</text>
</comment>
<dbReference type="PANTHER" id="PTHR23405">
    <property type="entry name" value="MAINTENANCE OF KILLER 16 MAK16 PROTEIN-RELATED"/>
    <property type="match status" value="1"/>
</dbReference>
<dbReference type="Pfam" id="PF04874">
    <property type="entry name" value="Mak16"/>
    <property type="match status" value="1"/>
</dbReference>
<evidence type="ECO:0000313" key="7">
    <source>
        <dbReference type="EMBL" id="NDV34985.1"/>
    </source>
</evidence>
<comment type="subcellular location">
    <subcellularLocation>
        <location evidence="1">Nucleus</location>
    </subcellularLocation>
</comment>
<dbReference type="PIRSF" id="PIRSF003352">
    <property type="entry name" value="MAK16"/>
    <property type="match status" value="1"/>
</dbReference>
<sequence length="276" mass="32564">MHCDDAIWALINNGFCSFKIKTKTETFCKNENNVSGVCSRFTCPLANSQYATVKEKEGVIYLYMKTAERAHMPSKLWEVVPLDRNYAKALEQVDQHLLYWNSLLIHKVKQRLTKITQYLIRMRKLRKQPNQLEMVRVHKKVERRERVREAKAEKIAMIDNQIKKELLERLKQGTYGDIYNFRQEAFEEVLEEEEISQEEEEIPEFVPDQYYAEDVEDFDGEENDFDFGEDAERTGGDEGEEGEEGEVHLRMADEEEQDHRLVQEPGQDGQQYLQLL</sequence>
<dbReference type="EMBL" id="GIBP01006016">
    <property type="protein sequence ID" value="NDV34985.1"/>
    <property type="molecule type" value="Transcribed_RNA"/>
</dbReference>
<dbReference type="FunFam" id="3.30.390.110:FF:000001">
    <property type="entry name" value="Protein MAK16 homolog"/>
    <property type="match status" value="1"/>
</dbReference>
<dbReference type="GO" id="GO:0000460">
    <property type="term" value="P:maturation of 5.8S rRNA"/>
    <property type="evidence" value="ECO:0007669"/>
    <property type="project" value="TreeGrafter"/>
</dbReference>
<accession>A0A6B2LDE5</accession>
<feature type="domain" description="Ribosomal eL28/Mak16" evidence="6">
    <location>
        <begin position="7"/>
        <end position="118"/>
    </location>
</feature>
<reference evidence="7" key="1">
    <citation type="journal article" date="2020" name="J. Eukaryot. Microbiol.">
        <title>De novo Sequencing, Assembly and Annotation of the Transcriptome for the Free-Living Testate Amoeba Arcella intermedia.</title>
        <authorList>
            <person name="Ribeiro G.M."/>
            <person name="Porfirio-Sousa A.L."/>
            <person name="Maurer-Alcala X.X."/>
            <person name="Katz L.A."/>
            <person name="Lahr D.J.G."/>
        </authorList>
    </citation>
    <scope>NUCLEOTIDE SEQUENCE</scope>
</reference>
<keyword evidence="3 4" id="KW-0539">Nucleus</keyword>
<evidence type="ECO:0000256" key="1">
    <source>
        <dbReference type="ARBA" id="ARBA00004123"/>
    </source>
</evidence>